<feature type="transmembrane region" description="Helical" evidence="1">
    <location>
        <begin position="20"/>
        <end position="41"/>
    </location>
</feature>
<dbReference type="AlphaFoldDB" id="A0A3E4LUL0"/>
<reference evidence="2 3" key="1">
    <citation type="submission" date="2018-08" db="EMBL/GenBank/DDBJ databases">
        <title>A genome reference for cultivated species of the human gut microbiota.</title>
        <authorList>
            <person name="Zou Y."/>
            <person name="Xue W."/>
            <person name="Luo G."/>
        </authorList>
    </citation>
    <scope>NUCLEOTIDE SEQUENCE [LARGE SCALE GENOMIC DNA]</scope>
    <source>
        <strain evidence="2 3">TF11-7</strain>
    </source>
</reference>
<sequence>MYKKLWKKLNQNHTVAHTSAIYLTVMTLGWMLAGLLVGGLADLIVPFNMESKITLFICFGGYGGLIFGLFGGIFYLYQLNLKKRN</sequence>
<accession>A0A3E4LUL0</accession>
<gene>
    <name evidence="2" type="ORF">DXD17_04910</name>
</gene>
<dbReference type="RefSeq" id="WP_023921244.1">
    <property type="nucleotide sequence ID" value="NZ_CAJMJQ010000005.1"/>
</dbReference>
<organism evidence="2 3">
    <name type="scientific">[Ruminococcus] lactaris</name>
    <dbReference type="NCBI Taxonomy" id="46228"/>
    <lineage>
        <taxon>Bacteria</taxon>
        <taxon>Bacillati</taxon>
        <taxon>Bacillota</taxon>
        <taxon>Clostridia</taxon>
        <taxon>Lachnospirales</taxon>
        <taxon>Lachnospiraceae</taxon>
        <taxon>Mediterraneibacter</taxon>
    </lineage>
</organism>
<dbReference type="EMBL" id="QSQN01000010">
    <property type="protein sequence ID" value="RGK41173.1"/>
    <property type="molecule type" value="Genomic_DNA"/>
</dbReference>
<keyword evidence="1" id="KW-0472">Membrane</keyword>
<evidence type="ECO:0000256" key="1">
    <source>
        <dbReference type="SAM" id="Phobius"/>
    </source>
</evidence>
<keyword evidence="1" id="KW-0812">Transmembrane</keyword>
<evidence type="ECO:0000313" key="2">
    <source>
        <dbReference type="EMBL" id="RGK41173.1"/>
    </source>
</evidence>
<proteinExistence type="predicted"/>
<comment type="caution">
    <text evidence="2">The sequence shown here is derived from an EMBL/GenBank/DDBJ whole genome shotgun (WGS) entry which is preliminary data.</text>
</comment>
<dbReference type="Proteomes" id="UP000260793">
    <property type="component" value="Unassembled WGS sequence"/>
</dbReference>
<name>A0A3E4LUL0_9FIRM</name>
<protein>
    <submittedName>
        <fullName evidence="2">Uncharacterized protein</fullName>
    </submittedName>
</protein>
<keyword evidence="1" id="KW-1133">Transmembrane helix</keyword>
<feature type="transmembrane region" description="Helical" evidence="1">
    <location>
        <begin position="53"/>
        <end position="77"/>
    </location>
</feature>
<evidence type="ECO:0000313" key="3">
    <source>
        <dbReference type="Proteomes" id="UP000260793"/>
    </source>
</evidence>